<reference evidence="2 3" key="1">
    <citation type="submission" date="2020-02" db="EMBL/GenBank/DDBJ databases">
        <title>Whole Genome Shotgun Sequence of Streptomyces sp. strain CWH03.</title>
        <authorList>
            <person name="Dohra H."/>
            <person name="Kodani S."/>
            <person name="Yamamura H."/>
        </authorList>
    </citation>
    <scope>NUCLEOTIDE SEQUENCE [LARGE SCALE GENOMIC DNA]</scope>
    <source>
        <strain evidence="2 3">CWH03</strain>
    </source>
</reference>
<name>A0A6A0ASQ1_9ACTN</name>
<sequence>MRMPWRSATVLGVPGALLALGTLVWPAAPTAAVSEPYRPEPRPFGAACSVYVEGSRATAHCHNPYLDTDRVQLHVECARWWDVDADSAPVNIGPTGRATLTERCWKEIGSVWVSHLRR</sequence>
<dbReference type="EMBL" id="BLLG01000003">
    <property type="protein sequence ID" value="GFH35343.1"/>
    <property type="molecule type" value="Genomic_DNA"/>
</dbReference>
<feature type="signal peptide" evidence="1">
    <location>
        <begin position="1"/>
        <end position="27"/>
    </location>
</feature>
<accession>A0A6A0ASQ1</accession>
<evidence type="ECO:0000256" key="1">
    <source>
        <dbReference type="SAM" id="SignalP"/>
    </source>
</evidence>
<keyword evidence="1" id="KW-0732">Signal</keyword>
<evidence type="ECO:0000313" key="2">
    <source>
        <dbReference type="EMBL" id="GFH35343.1"/>
    </source>
</evidence>
<organism evidence="2 3">
    <name type="scientific">Streptomyces pacificus</name>
    <dbReference type="NCBI Taxonomy" id="2705029"/>
    <lineage>
        <taxon>Bacteria</taxon>
        <taxon>Bacillati</taxon>
        <taxon>Actinomycetota</taxon>
        <taxon>Actinomycetes</taxon>
        <taxon>Kitasatosporales</taxon>
        <taxon>Streptomycetaceae</taxon>
        <taxon>Streptomyces</taxon>
    </lineage>
</organism>
<comment type="caution">
    <text evidence="2">The sequence shown here is derived from an EMBL/GenBank/DDBJ whole genome shotgun (WGS) entry which is preliminary data.</text>
</comment>
<dbReference type="AlphaFoldDB" id="A0A6A0ASQ1"/>
<keyword evidence="3" id="KW-1185">Reference proteome</keyword>
<evidence type="ECO:0008006" key="4">
    <source>
        <dbReference type="Google" id="ProtNLM"/>
    </source>
</evidence>
<protein>
    <recommendedName>
        <fullName evidence="4">Secreted protein</fullName>
    </recommendedName>
</protein>
<gene>
    <name evidence="2" type="ORF">SCWH03_15580</name>
</gene>
<evidence type="ECO:0000313" key="3">
    <source>
        <dbReference type="Proteomes" id="UP000484988"/>
    </source>
</evidence>
<feature type="chain" id="PRO_5025512380" description="Secreted protein" evidence="1">
    <location>
        <begin position="28"/>
        <end position="118"/>
    </location>
</feature>
<proteinExistence type="predicted"/>
<dbReference type="Proteomes" id="UP000484988">
    <property type="component" value="Unassembled WGS sequence"/>
</dbReference>